<feature type="region of interest" description="Disordered" evidence="1">
    <location>
        <begin position="1927"/>
        <end position="1964"/>
    </location>
</feature>
<reference evidence="4 5" key="1">
    <citation type="submission" date="2021-04" db="EMBL/GenBank/DDBJ databases">
        <authorList>
            <person name="Bliznina A."/>
        </authorList>
    </citation>
    <scope>NUCLEOTIDE SEQUENCE [LARGE SCALE GENOMIC DNA]</scope>
</reference>
<name>A0ABN7RQU8_OIKDI</name>
<accession>A0ABN7RQU8</accession>
<keyword evidence="2" id="KW-0472">Membrane</keyword>
<dbReference type="PROSITE" id="PS50835">
    <property type="entry name" value="IG_LIKE"/>
    <property type="match status" value="2"/>
</dbReference>
<feature type="region of interest" description="Disordered" evidence="1">
    <location>
        <begin position="1789"/>
        <end position="1816"/>
    </location>
</feature>
<protein>
    <submittedName>
        <fullName evidence="4">Oidioi.mRNA.OKI2018_I69.PAR.g9665.t1.cds</fullName>
    </submittedName>
</protein>
<dbReference type="SUPFAM" id="SSF48726">
    <property type="entry name" value="Immunoglobulin"/>
    <property type="match status" value="1"/>
</dbReference>
<gene>
    <name evidence="4" type="ORF">OKIOD_LOCUS1223</name>
</gene>
<keyword evidence="2" id="KW-0812">Transmembrane</keyword>
<keyword evidence="5" id="KW-1185">Reference proteome</keyword>
<dbReference type="Proteomes" id="UP001158576">
    <property type="component" value="Chromosome PAR"/>
</dbReference>
<evidence type="ECO:0000259" key="3">
    <source>
        <dbReference type="PROSITE" id="PS50835"/>
    </source>
</evidence>
<feature type="transmembrane region" description="Helical" evidence="2">
    <location>
        <begin position="1835"/>
        <end position="1858"/>
    </location>
</feature>
<proteinExistence type="predicted"/>
<feature type="compositionally biased region" description="Low complexity" evidence="1">
    <location>
        <begin position="1946"/>
        <end position="1955"/>
    </location>
</feature>
<organism evidence="4 5">
    <name type="scientific">Oikopleura dioica</name>
    <name type="common">Tunicate</name>
    <dbReference type="NCBI Taxonomy" id="34765"/>
    <lineage>
        <taxon>Eukaryota</taxon>
        <taxon>Metazoa</taxon>
        <taxon>Chordata</taxon>
        <taxon>Tunicata</taxon>
        <taxon>Appendicularia</taxon>
        <taxon>Copelata</taxon>
        <taxon>Oikopleuridae</taxon>
        <taxon>Oikopleura</taxon>
    </lineage>
</organism>
<feature type="domain" description="Ig-like" evidence="3">
    <location>
        <begin position="819"/>
        <end position="974"/>
    </location>
</feature>
<sequence length="2055" mass="236429">MEPNAAFLRNASRKRRICRARSNAATHLSFQKSANLLYVSFLYLNFLNLNHAFASAESQHTYGYNGYYSGYALDALPVISIDDNAPYDLDVVSNASSPSSWNKLDCLTNQNSLGFADRARFGESSKLRWINQKLWNVTWFAFQSFDAASGTLVHNSQHTRVNEDGSLSIHVDLINPADATNDTLYFECVLEYIGHRRQSLEKIMKSQFPASTLNMKANERQTGWLTLAKELPRQNYSRSSCINAQGRRYKCPKTRKKIIWRSRRARYRIRRPRSPPKIKCYNDMKRKRDSKDELVVLPQLKECEEIYEESAFVLDCSIEGQNYQSDEAIWFMNGTRLEKQKFGFKPATLENGIDALEIFLVNGRLHISRAIYNSTDFTCQLLGLESLPFTPVLLPFSFDSREMPPNAPTDCFFPGILDAHKHIFTTESESLTAFVVHRIEAGNAFNFEVLCQPVALTEENAQVYFWANREIFLNESLHQQLYDPCIAPSSPSGSEKISYRTIYDQENGNSRTSRIHHLLSPIFHDLHLRSLKADNEIMFRENIFASSKDRSIDFNLGMRINYFGQQVNFDYNALVQILTLPDVLMQYRTVKEMLQFEIDGFSSKMDRSNWSKRAEYSLIEEETILTCHVQGQNIENWRFEWLHDGKPIRNREFRTVLRKARKITDNRGTNDVDKARQLCFVFNKGDQRGIDECLEEQKLFGYLPDEAVEILPEFDPELGSDGVSTSFTDICREYTNSEKNETCIQMKYKYLKHRYARMDLYITPNKARGSFQCRVTSDLEAEGSVIKTFVFFDSYDSYYTPAALSLVHDWRPRPSFGAPSVFSAKFSDIFTHVQPMKLVCQLYGIDEADVRRFDYTEHHAGVRGDMTRTKGHWPSLLWKQNGERFQPGEGNRLYRHQDESYIFQADTLGDPTGRFGRWNPDQIWETDESMAHLAKRIKNTDKATIMSELLIYDFSHGDEGSYSCEFDLAKARLNTPNAMNRGKMESFALMIESVEPSNTQLKEKVGVKITWSVPFEVCDGQRADDCNENIMVRKEHRQAAKEASFFWESFDRSETRFAIMLYPRRRFRNAAFTPPEGQNPTLQIDIASKTGENDPIYERVLDPENTLLGHHDCDLDNIRCFVDPKFIWSKCEELIDILERLECDRYRRALRTRIVCSCTFRDPSNLSERDFGRRGRFEYGVDYEVQVRMKTGKFSQSTGFDFSEYLVAHNRPIVRVPVPKDSDDFDHFSPARINREESNVLIDGIARIRWDYTFEHPESFFNKQKFQPMISSQTLVWGTLSQHLKVRQILSPELRIVDIGPFSPWENFTYVVHLETTFVSDPEVIKKSQNFFVNGDNLNRFDRCQDSRRGAPVRDLWSSLDSDFSSLTVNYRFPTLNRNEYANVEVFTTNFTQLAQVNPGRIETETDRTSLRVCDVAYSPKPLALEMSLQKPMSRSFAVAMDIYDFKKIKSQPAHNILVNEKEGLFAANILPKCDILLTTPNEEPSELQELTWICPNHTNIAFFGNSEHQKQRILTSSKSRKRSSAWKPTDELSFIQQLKNLDYLQYLLFELRWSFKSEHGDWKYTQIPFEKVVNLDNGKLKNVLGTISDPFKYKWEKPQPPKSSKPTCDKTVVGIRMILRNSQNSGEFITSNFSNEVSFAAQDEDNLTPLSAVVIYHGTNHMIQVLPDTAPQQYCSQETYLQIMVKKVDEKLRDGENNATEWIGCSLLSSDTASNNLISISKMYNKQGIPKTVKEIMANSSDCALYKFKTRKAVKNNKLRPNRQKIDRERCLSPDEFEKSSDWTSWKTMHNSDCAQPTPAPIPQINATSAKKSEQEKEPECDFKFKGSCLNPRIVLAVFIVLVLLIILILVSIYVCLCKKYFSQRRDQMNDQGTGQYPANQLHDGTITAKPFKDDNCSRQDENLPLMSLPQDSRFATEICPDTPLLGHESPTQLQDSDLEKRESSTFPSRPSTPSEKETSLRLQHSTELVALATSVGESLPSSHNSLSNGESCCSSSSLDEIAKVKTNIRLFEQKNETSSSNKNPSSAVQEMYPRILQSSLLGDNADNRHHCPG</sequence>
<dbReference type="EMBL" id="OU015568">
    <property type="protein sequence ID" value="CAG5080624.1"/>
    <property type="molecule type" value="Genomic_DNA"/>
</dbReference>
<keyword evidence="2" id="KW-1133">Transmembrane helix</keyword>
<evidence type="ECO:0000256" key="2">
    <source>
        <dbReference type="SAM" id="Phobius"/>
    </source>
</evidence>
<dbReference type="InterPro" id="IPR036179">
    <property type="entry name" value="Ig-like_dom_sf"/>
</dbReference>
<evidence type="ECO:0000313" key="4">
    <source>
        <dbReference type="EMBL" id="CAG5080624.1"/>
    </source>
</evidence>
<evidence type="ECO:0000313" key="5">
    <source>
        <dbReference type="Proteomes" id="UP001158576"/>
    </source>
</evidence>
<evidence type="ECO:0000256" key="1">
    <source>
        <dbReference type="SAM" id="MobiDB-lite"/>
    </source>
</evidence>
<feature type="domain" description="Ig-like" evidence="3">
    <location>
        <begin position="298"/>
        <end position="381"/>
    </location>
</feature>
<dbReference type="InterPro" id="IPR007110">
    <property type="entry name" value="Ig-like_dom"/>
</dbReference>